<name>A0A2P2QQF1_RHIMU</name>
<reference evidence="1" key="1">
    <citation type="submission" date="2018-02" db="EMBL/GenBank/DDBJ databases">
        <title>Rhizophora mucronata_Transcriptome.</title>
        <authorList>
            <person name="Meera S.P."/>
            <person name="Sreeshan A."/>
            <person name="Augustine A."/>
        </authorList>
    </citation>
    <scope>NUCLEOTIDE SEQUENCE</scope>
    <source>
        <tissue evidence="1">Leaf</tissue>
    </source>
</reference>
<accession>A0A2P2QQF1</accession>
<protein>
    <submittedName>
        <fullName evidence="1">Uncharacterized protein</fullName>
    </submittedName>
</protein>
<sequence length="40" mass="4408">MVLLILMDNITVTSSSSFSPFPKALAVTGTIQKQFIFVDF</sequence>
<proteinExistence type="predicted"/>
<organism evidence="1">
    <name type="scientific">Rhizophora mucronata</name>
    <name type="common">Asiatic mangrove</name>
    <dbReference type="NCBI Taxonomy" id="61149"/>
    <lineage>
        <taxon>Eukaryota</taxon>
        <taxon>Viridiplantae</taxon>
        <taxon>Streptophyta</taxon>
        <taxon>Embryophyta</taxon>
        <taxon>Tracheophyta</taxon>
        <taxon>Spermatophyta</taxon>
        <taxon>Magnoliopsida</taxon>
        <taxon>eudicotyledons</taxon>
        <taxon>Gunneridae</taxon>
        <taxon>Pentapetalae</taxon>
        <taxon>rosids</taxon>
        <taxon>fabids</taxon>
        <taxon>Malpighiales</taxon>
        <taxon>Rhizophoraceae</taxon>
        <taxon>Rhizophora</taxon>
    </lineage>
</organism>
<dbReference type="AlphaFoldDB" id="A0A2P2QQF1"/>
<evidence type="ECO:0000313" key="1">
    <source>
        <dbReference type="EMBL" id="MBX69276.1"/>
    </source>
</evidence>
<dbReference type="EMBL" id="GGEC01088792">
    <property type="protein sequence ID" value="MBX69276.1"/>
    <property type="molecule type" value="Transcribed_RNA"/>
</dbReference>